<proteinExistence type="inferred from homology"/>
<dbReference type="STRING" id="4537.A0A0E0KT79"/>
<dbReference type="PANTHER" id="PTHR11461">
    <property type="entry name" value="SERINE PROTEASE INHIBITOR, SERPIN"/>
    <property type="match status" value="1"/>
</dbReference>
<dbReference type="Pfam" id="PF00079">
    <property type="entry name" value="Serpin"/>
    <property type="match status" value="2"/>
</dbReference>
<dbReference type="Gene3D" id="3.30.497.10">
    <property type="entry name" value="Antithrombin, subunit I, domain 2"/>
    <property type="match status" value="2"/>
</dbReference>
<dbReference type="SUPFAM" id="SSF56574">
    <property type="entry name" value="Serpins"/>
    <property type="match status" value="2"/>
</dbReference>
<dbReference type="Proteomes" id="UP000026962">
    <property type="component" value="Chromosome 4"/>
</dbReference>
<evidence type="ECO:0000256" key="1">
    <source>
        <dbReference type="ARBA" id="ARBA00009500"/>
    </source>
</evidence>
<dbReference type="AlphaFoldDB" id="A0A0E0KT79"/>
<evidence type="ECO:0000256" key="2">
    <source>
        <dbReference type="RuleBase" id="RU000411"/>
    </source>
</evidence>
<reference evidence="4" key="1">
    <citation type="submission" date="2015-04" db="UniProtKB">
        <authorList>
            <consortium name="EnsemblPlants"/>
        </authorList>
    </citation>
    <scope>IDENTIFICATION</scope>
</reference>
<name>A0A0E0KT79_ORYPU</name>
<dbReference type="PANTHER" id="PTHR11461:SF286">
    <property type="entry name" value="NON-INHIBITORY SERPIN-Z11-RELATED"/>
    <property type="match status" value="1"/>
</dbReference>
<feature type="domain" description="Serpin" evidence="3">
    <location>
        <begin position="10"/>
        <end position="386"/>
    </location>
</feature>
<dbReference type="GO" id="GO:0004867">
    <property type="term" value="F:serine-type endopeptidase inhibitor activity"/>
    <property type="evidence" value="ECO:0007669"/>
    <property type="project" value="InterPro"/>
</dbReference>
<dbReference type="InterPro" id="IPR036186">
    <property type="entry name" value="Serpin_sf"/>
</dbReference>
<evidence type="ECO:0000313" key="4">
    <source>
        <dbReference type="EnsemblPlants" id="OPUNC04G17540.1"/>
    </source>
</evidence>
<dbReference type="Gene3D" id="2.30.39.10">
    <property type="entry name" value="Alpha-1-antitrypsin, domain 1"/>
    <property type="match status" value="2"/>
</dbReference>
<organism evidence="4">
    <name type="scientific">Oryza punctata</name>
    <name type="common">Red rice</name>
    <dbReference type="NCBI Taxonomy" id="4537"/>
    <lineage>
        <taxon>Eukaryota</taxon>
        <taxon>Viridiplantae</taxon>
        <taxon>Streptophyta</taxon>
        <taxon>Embryophyta</taxon>
        <taxon>Tracheophyta</taxon>
        <taxon>Spermatophyta</taxon>
        <taxon>Magnoliopsida</taxon>
        <taxon>Liliopsida</taxon>
        <taxon>Poales</taxon>
        <taxon>Poaceae</taxon>
        <taxon>BOP clade</taxon>
        <taxon>Oryzoideae</taxon>
        <taxon>Oryzeae</taxon>
        <taxon>Oryzinae</taxon>
        <taxon>Oryza</taxon>
    </lineage>
</organism>
<dbReference type="GO" id="GO:0005615">
    <property type="term" value="C:extracellular space"/>
    <property type="evidence" value="ECO:0007669"/>
    <property type="project" value="InterPro"/>
</dbReference>
<evidence type="ECO:0000259" key="3">
    <source>
        <dbReference type="SMART" id="SM00093"/>
    </source>
</evidence>
<dbReference type="SMART" id="SM00093">
    <property type="entry name" value="SERPIN"/>
    <property type="match status" value="2"/>
</dbReference>
<reference evidence="4" key="2">
    <citation type="submission" date="2018-05" db="EMBL/GenBank/DDBJ databases">
        <title>OpunRS2 (Oryza punctata Reference Sequence Version 2).</title>
        <authorList>
            <person name="Zhang J."/>
            <person name="Kudrna D."/>
            <person name="Lee S."/>
            <person name="Talag J."/>
            <person name="Welchert J."/>
            <person name="Wing R.A."/>
        </authorList>
    </citation>
    <scope>NUCLEOTIDE SEQUENCE [LARGE SCALE GENOMIC DNA]</scope>
</reference>
<evidence type="ECO:0000313" key="5">
    <source>
        <dbReference type="Proteomes" id="UP000026962"/>
    </source>
</evidence>
<dbReference type="Gramene" id="OPUNC04G17540.1">
    <property type="protein sequence ID" value="OPUNC04G17540.1"/>
    <property type="gene ID" value="OPUNC04G17540"/>
</dbReference>
<sequence length="678" mass="74394">MDYCLQVAWIAGTKAIAEQSNFMFSPLGLRAGLALLATGADGQTLRQLLAFLGSEHIHQLNAASARILAEMRVWPQLSFAAGIFVDRSLRLRPEFQSTAAAAHGAFTRSVDFQNQADAAVAEVNRFISQATNGRLNNIISPGTFVRSTKCVLANAMHFKATWGQKFESYNTQHRTFHRQDGTRVTVPFLSDPGTHYAARFDGLGFKVLQLFYKMVGHDGQVHFVAPCFCMLVFLPIKRDGLRDVLRMAVTEPDFVMRCVPRSEQDVSPCMVPKFKFSSELDAGGALAQLGLGAPFDPLAADLSRMAVNTTPEGLYVSAMRQKCAVEVDEEGTTAVEATYSCSSPAYGGPEPPRPPPMSFVAEHPFMFAIVEYEKAQVLFLGHVLFKSHVTWIAGSDAITEQSNFIFSPMCLRAGLALLTTGADGETLRQMLAFLGSEHIHQLNATSAGLLADMQAWPQLSFAASIFLDRSLRLRPDFESTAAAAHGAFTRSVDFRNQADAVAAEVNGFISQATNGRLTNVISPGTLKSDTMCVLANAMHFKAKWARMFESWNTKQAMFHRLDDTRVRVPFLSDPGMHYAAKFEFKVLQLFYKMVGHNGQFDFGAPCFCRLVFLPIKRDGLRDVLRMVVTEPDVRHAIVTPCKVPKFKFSSQVDAGGALAQLGLGAPFGPDTADLSGWP</sequence>
<feature type="domain" description="Serpin" evidence="3">
    <location>
        <begin position="390"/>
        <end position="678"/>
    </location>
</feature>
<dbReference type="EnsemblPlants" id="OPUNC04G17540.1">
    <property type="protein sequence ID" value="OPUNC04G17540.1"/>
    <property type="gene ID" value="OPUNC04G17540"/>
</dbReference>
<dbReference type="FunFam" id="2.30.39.10:FF:000036">
    <property type="entry name" value="Putative non-inhibitory serpin-10"/>
    <property type="match status" value="1"/>
</dbReference>
<protein>
    <recommendedName>
        <fullName evidence="3">Serpin domain-containing protein</fullName>
    </recommendedName>
</protein>
<comment type="similarity">
    <text evidence="1 2">Belongs to the serpin family.</text>
</comment>
<dbReference type="InterPro" id="IPR042178">
    <property type="entry name" value="Serpin_sf_1"/>
</dbReference>
<dbReference type="InterPro" id="IPR023796">
    <property type="entry name" value="Serpin_dom"/>
</dbReference>
<dbReference type="eggNOG" id="KOG2392">
    <property type="taxonomic scope" value="Eukaryota"/>
</dbReference>
<dbReference type="InterPro" id="IPR000215">
    <property type="entry name" value="Serpin_fam"/>
</dbReference>
<dbReference type="InterPro" id="IPR042185">
    <property type="entry name" value="Serpin_sf_2"/>
</dbReference>
<accession>A0A0E0KT79</accession>
<dbReference type="HOGENOM" id="CLU_351042_0_0_1"/>
<keyword evidence="5" id="KW-1185">Reference proteome</keyword>